<keyword evidence="3" id="KW-1185">Reference proteome</keyword>
<evidence type="ECO:0000256" key="1">
    <source>
        <dbReference type="SAM" id="SignalP"/>
    </source>
</evidence>
<name>A0ABU7CXX3_9TELE</name>
<dbReference type="Proteomes" id="UP001352852">
    <property type="component" value="Unassembled WGS sequence"/>
</dbReference>
<comment type="caution">
    <text evidence="2">The sequence shown here is derived from an EMBL/GenBank/DDBJ whole genome shotgun (WGS) entry which is preliminary data.</text>
</comment>
<evidence type="ECO:0000313" key="3">
    <source>
        <dbReference type="Proteomes" id="UP001352852"/>
    </source>
</evidence>
<reference evidence="2 3" key="1">
    <citation type="submission" date="2021-06" db="EMBL/GenBank/DDBJ databases">
        <authorList>
            <person name="Palmer J.M."/>
        </authorList>
    </citation>
    <scope>NUCLEOTIDE SEQUENCE [LARGE SCALE GENOMIC DNA]</scope>
    <source>
        <strain evidence="2 3">CL_MEX2019</strain>
        <tissue evidence="2">Muscle</tissue>
    </source>
</reference>
<feature type="signal peptide" evidence="1">
    <location>
        <begin position="1"/>
        <end position="21"/>
    </location>
</feature>
<organism evidence="2 3">
    <name type="scientific">Characodon lateralis</name>
    <dbReference type="NCBI Taxonomy" id="208331"/>
    <lineage>
        <taxon>Eukaryota</taxon>
        <taxon>Metazoa</taxon>
        <taxon>Chordata</taxon>
        <taxon>Craniata</taxon>
        <taxon>Vertebrata</taxon>
        <taxon>Euteleostomi</taxon>
        <taxon>Actinopterygii</taxon>
        <taxon>Neopterygii</taxon>
        <taxon>Teleostei</taxon>
        <taxon>Neoteleostei</taxon>
        <taxon>Acanthomorphata</taxon>
        <taxon>Ovalentaria</taxon>
        <taxon>Atherinomorphae</taxon>
        <taxon>Cyprinodontiformes</taxon>
        <taxon>Goodeidae</taxon>
        <taxon>Characodon</taxon>
    </lineage>
</organism>
<sequence>MALTAAKSLSFLLSLIHPSSSSSSSFIFFWPHIFFFSLTIRWICAGCGVAVHGAEIVLAAPSNVMWQEVSLPPSRSNHQTVGLFFDDPPHTHTHTFFSAS</sequence>
<dbReference type="EMBL" id="JAHUTJ010009405">
    <property type="protein sequence ID" value="MED6267777.1"/>
    <property type="molecule type" value="Genomic_DNA"/>
</dbReference>
<proteinExistence type="predicted"/>
<evidence type="ECO:0000313" key="2">
    <source>
        <dbReference type="EMBL" id="MED6267777.1"/>
    </source>
</evidence>
<feature type="chain" id="PRO_5045333370" description="Secreted protein" evidence="1">
    <location>
        <begin position="22"/>
        <end position="100"/>
    </location>
</feature>
<protein>
    <recommendedName>
        <fullName evidence="4">Secreted protein</fullName>
    </recommendedName>
</protein>
<evidence type="ECO:0008006" key="4">
    <source>
        <dbReference type="Google" id="ProtNLM"/>
    </source>
</evidence>
<keyword evidence="1" id="KW-0732">Signal</keyword>
<gene>
    <name evidence="2" type="ORF">CHARACLAT_015511</name>
</gene>
<accession>A0ABU7CXX3</accession>